<dbReference type="EMBL" id="LT629790">
    <property type="protein sequence ID" value="SDU75585.1"/>
    <property type="molecule type" value="Genomic_DNA"/>
</dbReference>
<dbReference type="InterPro" id="IPR035992">
    <property type="entry name" value="Ricin_B-like_lectins"/>
</dbReference>
<name>A0AAX2DJZ3_9PSED</name>
<evidence type="ECO:0000313" key="3">
    <source>
        <dbReference type="Proteomes" id="UP000183772"/>
    </source>
</evidence>
<accession>A0AAX2DJZ3</accession>
<reference evidence="2 3" key="1">
    <citation type="submission" date="2016-10" db="EMBL/GenBank/DDBJ databases">
        <authorList>
            <person name="Varghese N."/>
            <person name="Submissions S."/>
        </authorList>
    </citation>
    <scope>NUCLEOTIDE SEQUENCE [LARGE SCALE GENOMIC DNA]</scope>
    <source>
        <strain evidence="2 3">DSM 16733</strain>
    </source>
</reference>
<feature type="chain" id="PRO_5043365303" description="Ricin B lectin domain-containing protein" evidence="1">
    <location>
        <begin position="23"/>
        <end position="466"/>
    </location>
</feature>
<gene>
    <name evidence="2" type="ORF">SAMN05216476_5467</name>
</gene>
<dbReference type="Proteomes" id="UP000183772">
    <property type="component" value="Chromosome I"/>
</dbReference>
<dbReference type="RefSeq" id="WP_047702199.1">
    <property type="nucleotide sequence ID" value="NZ_CAKKMJ010000132.1"/>
</dbReference>
<evidence type="ECO:0008006" key="4">
    <source>
        <dbReference type="Google" id="ProtNLM"/>
    </source>
</evidence>
<keyword evidence="3" id="KW-1185">Reference proteome</keyword>
<proteinExistence type="predicted"/>
<evidence type="ECO:0000256" key="1">
    <source>
        <dbReference type="SAM" id="SignalP"/>
    </source>
</evidence>
<evidence type="ECO:0000313" key="2">
    <source>
        <dbReference type="EMBL" id="SDU75585.1"/>
    </source>
</evidence>
<dbReference type="SUPFAM" id="SSF50370">
    <property type="entry name" value="Ricin B-like lectins"/>
    <property type="match status" value="2"/>
</dbReference>
<dbReference type="AlphaFoldDB" id="A0AAX2DJZ3"/>
<protein>
    <recommendedName>
        <fullName evidence="4">Ricin B lectin domain-containing protein</fullName>
    </recommendedName>
</protein>
<dbReference type="Gene3D" id="2.80.10.50">
    <property type="match status" value="1"/>
</dbReference>
<organism evidence="2 3">
    <name type="scientific">Pseudomonas mediterranea</name>
    <dbReference type="NCBI Taxonomy" id="183795"/>
    <lineage>
        <taxon>Bacteria</taxon>
        <taxon>Pseudomonadati</taxon>
        <taxon>Pseudomonadota</taxon>
        <taxon>Gammaproteobacteria</taxon>
        <taxon>Pseudomonadales</taxon>
        <taxon>Pseudomonadaceae</taxon>
        <taxon>Pseudomonas</taxon>
    </lineage>
</organism>
<keyword evidence="1" id="KW-0732">Signal</keyword>
<feature type="signal peptide" evidence="1">
    <location>
        <begin position="1"/>
        <end position="22"/>
    </location>
</feature>
<dbReference type="GeneID" id="76215417"/>
<sequence length="466" mass="52035">MTWGRMKVRNACPFPVTFYALAGPTLELAANDTQTAHACLIWFSTRVKGPGDAINLSDWEQFSGQYIQQLEGDGIDPSDWEDGGSGAAAGSILGWAVSQLSGIFKVKNTQPDVDAYFGAKKEGVYGSSNLVVYATLDPIYKLDQSHKIWYLHLEHDTGQVTPPYNSEPMYIKPNLSAYADTMFVRACNASGYLAATRDKEGVEVLDHSEPYNPLEYPSYWSIQPEHGNDTREIKILNVYAQKWLTDYSTANNKVGLYPVGYADYEDQHWDITEIGKNPEVVTIRNSATGLNLFINSSGGIGVYNPDYADQHFTIQTFTVHTENIPDGVTFRIMHAQTGKYITITEAGTARLDDTDANNQLFYIKNLDGDLKICNVAYNSYLTFYWTENSSGLGTCSMSYNAYEHSPDQVWEFSTDPELAGVYIKNKLGIQKGMPNLYYDTGGVFGLYSGNFQDQLWVFQLETTDPS</sequence>
<dbReference type="CDD" id="cd00161">
    <property type="entry name" value="beta-trefoil_Ricin-like"/>
    <property type="match status" value="2"/>
</dbReference>